<accession>A0A4R7NM80</accession>
<dbReference type="InterPro" id="IPR011234">
    <property type="entry name" value="Fumarylacetoacetase-like_C"/>
</dbReference>
<dbReference type="Pfam" id="PF18288">
    <property type="entry name" value="FAA_hydro_N_2"/>
    <property type="match status" value="1"/>
</dbReference>
<dbReference type="GO" id="GO:0019843">
    <property type="term" value="F:rRNA binding"/>
    <property type="evidence" value="ECO:0007669"/>
    <property type="project" value="InterPro"/>
</dbReference>
<dbReference type="PANTHER" id="PTHR43211">
    <property type="entry name" value="FUMARYLACETOACETATE HYDROLASE"/>
    <property type="match status" value="1"/>
</dbReference>
<feature type="coiled-coil region" evidence="1">
    <location>
        <begin position="24"/>
        <end position="58"/>
    </location>
</feature>
<dbReference type="Gene3D" id="3.90.850.10">
    <property type="entry name" value="Fumarylacetoacetase-like, C-terminal domain"/>
    <property type="match status" value="1"/>
</dbReference>
<dbReference type="InterPro" id="IPR041072">
    <property type="entry name" value="FAA_hydro_N"/>
</dbReference>
<name>A0A4R7NM80_9GAMM</name>
<dbReference type="Proteomes" id="UP000295380">
    <property type="component" value="Unassembled WGS sequence"/>
</dbReference>
<evidence type="ECO:0000313" key="4">
    <source>
        <dbReference type="Proteomes" id="UP000295380"/>
    </source>
</evidence>
<organism evidence="3 4">
    <name type="scientific">Chromohalobacter marismortui</name>
    <dbReference type="NCBI Taxonomy" id="42055"/>
    <lineage>
        <taxon>Bacteria</taxon>
        <taxon>Pseudomonadati</taxon>
        <taxon>Pseudomonadota</taxon>
        <taxon>Gammaproteobacteria</taxon>
        <taxon>Oceanospirillales</taxon>
        <taxon>Halomonadaceae</taxon>
        <taxon>Chromohalobacter</taxon>
    </lineage>
</organism>
<feature type="domain" description="Brix" evidence="2">
    <location>
        <begin position="1"/>
        <end position="61"/>
    </location>
</feature>
<reference evidence="3 4" key="1">
    <citation type="submission" date="2019-03" db="EMBL/GenBank/DDBJ databases">
        <title>Genomic Encyclopedia of Type Strains, Phase IV (KMG-IV): sequencing the most valuable type-strain genomes for metagenomic binning, comparative biology and taxonomic classification.</title>
        <authorList>
            <person name="Goeker M."/>
        </authorList>
    </citation>
    <scope>NUCLEOTIDE SEQUENCE [LARGE SCALE GENOMIC DNA]</scope>
    <source>
        <strain evidence="3 4">DSM 6770</strain>
    </source>
</reference>
<dbReference type="EMBL" id="SOBR01000004">
    <property type="protein sequence ID" value="TDU21883.1"/>
    <property type="molecule type" value="Genomic_DNA"/>
</dbReference>
<gene>
    <name evidence="3" type="ORF">C8E00_10463</name>
</gene>
<keyword evidence="3" id="KW-0378">Hydrolase</keyword>
<dbReference type="SUPFAM" id="SSF56529">
    <property type="entry name" value="FAH"/>
    <property type="match status" value="1"/>
</dbReference>
<evidence type="ECO:0000256" key="1">
    <source>
        <dbReference type="SAM" id="Coils"/>
    </source>
</evidence>
<keyword evidence="4" id="KW-1185">Reference proteome</keyword>
<dbReference type="InterPro" id="IPR036663">
    <property type="entry name" value="Fumarylacetoacetase_C_sf"/>
</dbReference>
<dbReference type="InterPro" id="IPR007109">
    <property type="entry name" value="Brix"/>
</dbReference>
<comment type="caution">
    <text evidence="3">The sequence shown here is derived from an EMBL/GenBank/DDBJ whole genome shotgun (WGS) entry which is preliminary data.</text>
</comment>
<dbReference type="PANTHER" id="PTHR43211:SF1">
    <property type="entry name" value="BLL6422 PROTEIN"/>
    <property type="match status" value="1"/>
</dbReference>
<dbReference type="RefSeq" id="WP_133697296.1">
    <property type="nucleotide sequence ID" value="NZ_SOBR01000004.1"/>
</dbReference>
<evidence type="ECO:0000259" key="2">
    <source>
        <dbReference type="PROSITE" id="PS50833"/>
    </source>
</evidence>
<keyword evidence="1" id="KW-0175">Coiled coil</keyword>
<proteinExistence type="predicted"/>
<dbReference type="OrthoDB" id="9775905at2"/>
<dbReference type="GO" id="GO:0016787">
    <property type="term" value="F:hydrolase activity"/>
    <property type="evidence" value="ECO:0007669"/>
    <property type="project" value="UniProtKB-KW"/>
</dbReference>
<protein>
    <submittedName>
        <fullName evidence="3">Fumarylacetoacetate (FAA) hydrolase</fullName>
    </submittedName>
</protein>
<dbReference type="PROSITE" id="PS50833">
    <property type="entry name" value="BRIX"/>
    <property type="match status" value="1"/>
</dbReference>
<evidence type="ECO:0000313" key="3">
    <source>
        <dbReference type="EMBL" id="TDU21883.1"/>
    </source>
</evidence>
<dbReference type="GO" id="GO:0006364">
    <property type="term" value="P:rRNA processing"/>
    <property type="evidence" value="ECO:0007669"/>
    <property type="project" value="InterPro"/>
</dbReference>
<sequence>MRFATFANGHPDGRLHLVCRHNALTVATEAASTLQEALERWEEVAPRLEAQYHRLNEGCLKDARPFEPTEAMAPLPRAWQWLDGSAFDSHGELMEQVFKLEARHALGRPLMYQGISDRFQSPAEPSVFPSVQDNIDFEGEFAVITGAVGMSADAEAGMEAIRLIVQVNDWSLRYLGPIEMKSGFGMLQCKPRCSMAPVAVTPDELGASWREGRVALDLRLSLNDDPFGHPNGAAMAVGFHELIAHAAYSRDLPAGTVIGSGTVSNTGFRQVGSACIAERRAVEILDLGEARTPFLQPGDQVCMEARQADDTPLFGAIRQQVVVRQ</sequence>
<dbReference type="AlphaFoldDB" id="A0A4R7NM80"/>
<dbReference type="Pfam" id="PF01557">
    <property type="entry name" value="FAA_hydrolase"/>
    <property type="match status" value="1"/>
</dbReference>